<dbReference type="InterPro" id="IPR004960">
    <property type="entry name" value="LipA_acyltrans"/>
</dbReference>
<name>A0A2M8IVM0_9RHOB</name>
<keyword evidence="3" id="KW-0997">Cell inner membrane</keyword>
<sequence length="308" mass="34707">MPAEVSELSRRQRIGYFLADLFLRGLIGLVLLIPYRWRVPMMGWLVAQVVAPVAGLRKRVRANLKLVQPDLSEPEIRRLCRAVPDNAGRKLIELYSPRAFAERAKGWQIGGPGLAALTEAHAAGRPVIVISGHFGNYDAARASLRHRGIEMGSIYRRMANPYFNAHYTRMMEAVGKPMFMQGRRGMIEMVRHLRAGGIIAIAADLHAHGGVEIDFFGKPAVTSTVPAELALKHNAPLIPVYGLRKPNGLDFEIIVHEPIPPTDPKTMTQAFNHDLEALVRQHMEQWFWVHRRWKPWFDLGVQPEDMPG</sequence>
<evidence type="ECO:0000313" key="9">
    <source>
        <dbReference type="Proteomes" id="UP000231553"/>
    </source>
</evidence>
<dbReference type="CDD" id="cd07984">
    <property type="entry name" value="LPLAT_LABLAT-like"/>
    <property type="match status" value="1"/>
</dbReference>
<comment type="subcellular location">
    <subcellularLocation>
        <location evidence="1">Cell inner membrane</location>
    </subcellularLocation>
</comment>
<dbReference type="GO" id="GO:0016746">
    <property type="term" value="F:acyltransferase activity"/>
    <property type="evidence" value="ECO:0007669"/>
    <property type="project" value="UniProtKB-KW"/>
</dbReference>
<evidence type="ECO:0000256" key="2">
    <source>
        <dbReference type="ARBA" id="ARBA00022475"/>
    </source>
</evidence>
<keyword evidence="7" id="KW-0812">Transmembrane</keyword>
<keyword evidence="6 8" id="KW-0012">Acyltransferase</keyword>
<keyword evidence="7" id="KW-1133">Transmembrane helix</keyword>
<evidence type="ECO:0000256" key="6">
    <source>
        <dbReference type="ARBA" id="ARBA00023315"/>
    </source>
</evidence>
<keyword evidence="4 8" id="KW-0808">Transferase</keyword>
<evidence type="ECO:0000256" key="3">
    <source>
        <dbReference type="ARBA" id="ARBA00022519"/>
    </source>
</evidence>
<evidence type="ECO:0000313" key="8">
    <source>
        <dbReference type="EMBL" id="PJE34571.1"/>
    </source>
</evidence>
<dbReference type="AlphaFoldDB" id="A0A2M8IVM0"/>
<reference evidence="8 9" key="1">
    <citation type="journal article" date="2018" name="Int. J. Syst. Evol. Microbiol.">
        <title>Pseudooceanicola lipolyticus sp. nov., a marine alphaproteobacterium, reclassification of Oceanicola flagellatus as Pseudooceanicola flagellatus comb. nov. and emended description of the genus Pseudooceanicola.</title>
        <authorList>
            <person name="Huang M.-M."/>
            <person name="Guo L.-L."/>
            <person name="Wu Y.-H."/>
            <person name="Lai Q.-L."/>
            <person name="Shao Z.-Z."/>
            <person name="Wang C.-S."/>
            <person name="Wu M."/>
            <person name="Xu X.-W."/>
        </authorList>
    </citation>
    <scope>NUCLEOTIDE SEQUENCE [LARGE SCALE GENOMIC DNA]</scope>
    <source>
        <strain evidence="8 9">157</strain>
    </source>
</reference>
<dbReference type="OrthoDB" id="9801955at2"/>
<organism evidence="8 9">
    <name type="scientific">Pseudooceanicola lipolyticus</name>
    <dbReference type="NCBI Taxonomy" id="2029104"/>
    <lineage>
        <taxon>Bacteria</taxon>
        <taxon>Pseudomonadati</taxon>
        <taxon>Pseudomonadota</taxon>
        <taxon>Alphaproteobacteria</taxon>
        <taxon>Rhodobacterales</taxon>
        <taxon>Paracoccaceae</taxon>
        <taxon>Pseudooceanicola</taxon>
    </lineage>
</organism>
<keyword evidence="9" id="KW-1185">Reference proteome</keyword>
<proteinExistence type="predicted"/>
<dbReference type="GO" id="GO:0005886">
    <property type="term" value="C:plasma membrane"/>
    <property type="evidence" value="ECO:0007669"/>
    <property type="project" value="UniProtKB-SubCell"/>
</dbReference>
<keyword evidence="2" id="KW-1003">Cell membrane</keyword>
<dbReference type="Pfam" id="PF03279">
    <property type="entry name" value="Lip_A_acyltrans"/>
    <property type="match status" value="1"/>
</dbReference>
<evidence type="ECO:0000256" key="4">
    <source>
        <dbReference type="ARBA" id="ARBA00022679"/>
    </source>
</evidence>
<evidence type="ECO:0000256" key="7">
    <source>
        <dbReference type="SAM" id="Phobius"/>
    </source>
</evidence>
<dbReference type="PANTHER" id="PTHR30606:SF10">
    <property type="entry name" value="PHOSPHATIDYLINOSITOL MANNOSIDE ACYLTRANSFERASE"/>
    <property type="match status" value="1"/>
</dbReference>
<accession>A0A2M8IVM0</accession>
<comment type="caution">
    <text evidence="8">The sequence shown here is derived from an EMBL/GenBank/DDBJ whole genome shotgun (WGS) entry which is preliminary data.</text>
</comment>
<evidence type="ECO:0000256" key="1">
    <source>
        <dbReference type="ARBA" id="ARBA00004533"/>
    </source>
</evidence>
<dbReference type="PANTHER" id="PTHR30606">
    <property type="entry name" value="LIPID A BIOSYNTHESIS LAUROYL ACYLTRANSFERASE"/>
    <property type="match status" value="1"/>
</dbReference>
<dbReference type="RefSeq" id="WP_100164455.1">
    <property type="nucleotide sequence ID" value="NZ_PGTB01000164.1"/>
</dbReference>
<dbReference type="GO" id="GO:0009247">
    <property type="term" value="P:glycolipid biosynthetic process"/>
    <property type="evidence" value="ECO:0007669"/>
    <property type="project" value="UniProtKB-ARBA"/>
</dbReference>
<evidence type="ECO:0000256" key="5">
    <source>
        <dbReference type="ARBA" id="ARBA00023136"/>
    </source>
</evidence>
<dbReference type="Proteomes" id="UP000231553">
    <property type="component" value="Unassembled WGS sequence"/>
</dbReference>
<dbReference type="EMBL" id="PGTB01000164">
    <property type="protein sequence ID" value="PJE34571.1"/>
    <property type="molecule type" value="Genomic_DNA"/>
</dbReference>
<feature type="transmembrane region" description="Helical" evidence="7">
    <location>
        <begin position="14"/>
        <end position="33"/>
    </location>
</feature>
<gene>
    <name evidence="8" type="ORF">CVM52_21580</name>
</gene>
<dbReference type="PIRSF" id="PIRSF026649">
    <property type="entry name" value="MsbB"/>
    <property type="match status" value="1"/>
</dbReference>
<protein>
    <submittedName>
        <fullName evidence="8">Lauroyl acyltransferase</fullName>
    </submittedName>
</protein>
<keyword evidence="5 7" id="KW-0472">Membrane</keyword>